<dbReference type="KEGG" id="var:108345151"/>
<dbReference type="AlphaFoldDB" id="A0A0L9VLN4"/>
<gene>
    <name evidence="1" type="ORF">LR48_Vigan10g183800</name>
</gene>
<sequence length="142" mass="16032">MKRLSSPVTGSLSFTVQLAPNSVTACSSEVHVCAEWWQSVQHSSNGLLYRSTKEFDFESVAEMFAVKKASEALNLSKEGRLKKEPEVLLSWELEKNMELKEIFDIKLPPKDVGNALQLLGFGECSERLLISRKEELKPFLKN</sequence>
<evidence type="ECO:0000313" key="2">
    <source>
        <dbReference type="Proteomes" id="UP000053144"/>
    </source>
</evidence>
<proteinExistence type="predicted"/>
<name>A0A0L9VLN4_PHAAN</name>
<dbReference type="Proteomes" id="UP000053144">
    <property type="component" value="Chromosome 10"/>
</dbReference>
<organism evidence="1 2">
    <name type="scientific">Phaseolus angularis</name>
    <name type="common">Azuki bean</name>
    <name type="synonym">Vigna angularis</name>
    <dbReference type="NCBI Taxonomy" id="3914"/>
    <lineage>
        <taxon>Eukaryota</taxon>
        <taxon>Viridiplantae</taxon>
        <taxon>Streptophyta</taxon>
        <taxon>Embryophyta</taxon>
        <taxon>Tracheophyta</taxon>
        <taxon>Spermatophyta</taxon>
        <taxon>Magnoliopsida</taxon>
        <taxon>eudicotyledons</taxon>
        <taxon>Gunneridae</taxon>
        <taxon>Pentapetalae</taxon>
        <taxon>rosids</taxon>
        <taxon>fabids</taxon>
        <taxon>Fabales</taxon>
        <taxon>Fabaceae</taxon>
        <taxon>Papilionoideae</taxon>
        <taxon>50 kb inversion clade</taxon>
        <taxon>NPAAA clade</taxon>
        <taxon>indigoferoid/millettioid clade</taxon>
        <taxon>Phaseoleae</taxon>
        <taxon>Vigna</taxon>
    </lineage>
</organism>
<evidence type="ECO:0000313" key="1">
    <source>
        <dbReference type="EMBL" id="KOM55946.1"/>
    </source>
</evidence>
<dbReference type="PROSITE" id="PS51257">
    <property type="entry name" value="PROKAR_LIPOPROTEIN"/>
    <property type="match status" value="1"/>
</dbReference>
<protein>
    <submittedName>
        <fullName evidence="1">Uncharacterized protein</fullName>
    </submittedName>
</protein>
<accession>A0A0L9VLN4</accession>
<reference evidence="2" key="1">
    <citation type="journal article" date="2015" name="Proc. Natl. Acad. Sci. U.S.A.">
        <title>Genome sequencing of adzuki bean (Vigna angularis) provides insight into high starch and low fat accumulation and domestication.</title>
        <authorList>
            <person name="Yang K."/>
            <person name="Tian Z."/>
            <person name="Chen C."/>
            <person name="Luo L."/>
            <person name="Zhao B."/>
            <person name="Wang Z."/>
            <person name="Yu L."/>
            <person name="Li Y."/>
            <person name="Sun Y."/>
            <person name="Li W."/>
            <person name="Chen Y."/>
            <person name="Li Y."/>
            <person name="Zhang Y."/>
            <person name="Ai D."/>
            <person name="Zhao J."/>
            <person name="Shang C."/>
            <person name="Ma Y."/>
            <person name="Wu B."/>
            <person name="Wang M."/>
            <person name="Gao L."/>
            <person name="Sun D."/>
            <person name="Zhang P."/>
            <person name="Guo F."/>
            <person name="Wang W."/>
            <person name="Li Y."/>
            <person name="Wang J."/>
            <person name="Varshney R.K."/>
            <person name="Wang J."/>
            <person name="Ling H.Q."/>
            <person name="Wan P."/>
        </authorList>
    </citation>
    <scope>NUCLEOTIDE SEQUENCE</scope>
    <source>
        <strain evidence="2">cv. Jingnong 6</strain>
    </source>
</reference>
<dbReference type="Gramene" id="KOM55946">
    <property type="protein sequence ID" value="KOM55946"/>
    <property type="gene ID" value="LR48_Vigan10g183800"/>
</dbReference>
<dbReference type="EMBL" id="CM003380">
    <property type="protein sequence ID" value="KOM55946.1"/>
    <property type="molecule type" value="Genomic_DNA"/>
</dbReference>